<reference evidence="5 8" key="1">
    <citation type="submission" date="2015-09" db="EMBL/GenBank/DDBJ databases">
        <title>Genome announcement of multiple Pseudomonas syringae strains.</title>
        <authorList>
            <person name="Thakur S."/>
            <person name="Wang P.W."/>
            <person name="Gong Y."/>
            <person name="Weir B.S."/>
            <person name="Guttman D.S."/>
        </authorList>
    </citation>
    <scope>NUCLEOTIDE SEQUENCE [LARGE SCALE GENOMIC DNA]</scope>
    <source>
        <strain evidence="5 8">ICMP2823</strain>
    </source>
</reference>
<proteinExistence type="inferred from homology"/>
<evidence type="ECO:0000313" key="10">
    <source>
        <dbReference type="Proteomes" id="UP000281372"/>
    </source>
</evidence>
<dbReference type="SFLD" id="SFLDS00003">
    <property type="entry name" value="Haloacid_Dehalogenase"/>
    <property type="match status" value="1"/>
</dbReference>
<dbReference type="SUPFAM" id="SSF56784">
    <property type="entry name" value="HAD-like"/>
    <property type="match status" value="1"/>
</dbReference>
<keyword evidence="5" id="KW-0378">Hydrolase</keyword>
<name>A0A0P9QQG8_PSECA</name>
<dbReference type="Proteomes" id="UP000270524">
    <property type="component" value="Unassembled WGS sequence"/>
</dbReference>
<accession>A0A0P9QQG8</accession>
<dbReference type="InterPro" id="IPR023198">
    <property type="entry name" value="PGP-like_dom2"/>
</dbReference>
<dbReference type="PATRIC" id="fig|86840.3.peg.5959"/>
<dbReference type="InterPro" id="IPR036412">
    <property type="entry name" value="HAD-like_sf"/>
</dbReference>
<protein>
    <submittedName>
        <fullName evidence="5">HAD superfamily hydrolase</fullName>
    </submittedName>
</protein>
<dbReference type="AlphaFoldDB" id="A0A0P9QQG8"/>
<dbReference type="Gene3D" id="1.10.150.240">
    <property type="entry name" value="Putative phosphatase, domain 2"/>
    <property type="match status" value="1"/>
</dbReference>
<dbReference type="NCBIfam" id="TIGR01509">
    <property type="entry name" value="HAD-SF-IA-v3"/>
    <property type="match status" value="1"/>
</dbReference>
<evidence type="ECO:0000313" key="9">
    <source>
        <dbReference type="Proteomes" id="UP000270524"/>
    </source>
</evidence>
<dbReference type="GO" id="GO:0046872">
    <property type="term" value="F:metal ion binding"/>
    <property type="evidence" value="ECO:0007669"/>
    <property type="project" value="UniProtKB-KW"/>
</dbReference>
<dbReference type="InterPro" id="IPR006439">
    <property type="entry name" value="HAD-SF_hydro_IA"/>
</dbReference>
<dbReference type="GO" id="GO:0016787">
    <property type="term" value="F:hydrolase activity"/>
    <property type="evidence" value="ECO:0007669"/>
    <property type="project" value="UniProtKB-KW"/>
</dbReference>
<organism evidence="5 8">
    <name type="scientific">Pseudomonas cannabina</name>
    <dbReference type="NCBI Taxonomy" id="86840"/>
    <lineage>
        <taxon>Bacteria</taxon>
        <taxon>Pseudomonadati</taxon>
        <taxon>Pseudomonadota</taxon>
        <taxon>Gammaproteobacteria</taxon>
        <taxon>Pseudomonadales</taxon>
        <taxon>Pseudomonadaceae</taxon>
        <taxon>Pseudomonas</taxon>
    </lineage>
</organism>
<evidence type="ECO:0000256" key="4">
    <source>
        <dbReference type="ARBA" id="ARBA00022842"/>
    </source>
</evidence>
<evidence type="ECO:0000256" key="1">
    <source>
        <dbReference type="ARBA" id="ARBA00001946"/>
    </source>
</evidence>
<dbReference type="PANTHER" id="PTHR46193">
    <property type="entry name" value="6-PHOSPHOGLUCONATE PHOSPHATASE"/>
    <property type="match status" value="1"/>
</dbReference>
<evidence type="ECO:0000313" key="5">
    <source>
        <dbReference type="EMBL" id="KPW72713.1"/>
    </source>
</evidence>
<evidence type="ECO:0000256" key="2">
    <source>
        <dbReference type="ARBA" id="ARBA00006171"/>
    </source>
</evidence>
<dbReference type="Gene3D" id="3.40.50.1000">
    <property type="entry name" value="HAD superfamily/HAD-like"/>
    <property type="match status" value="1"/>
</dbReference>
<dbReference type="Proteomes" id="UP000281372">
    <property type="component" value="Unassembled WGS sequence"/>
</dbReference>
<comment type="cofactor">
    <cofactor evidence="1">
        <name>Mg(2+)</name>
        <dbReference type="ChEBI" id="CHEBI:18420"/>
    </cofactor>
</comment>
<dbReference type="Pfam" id="PF13419">
    <property type="entry name" value="HAD_2"/>
    <property type="match status" value="1"/>
</dbReference>
<dbReference type="EMBL" id="RBOW01000138">
    <property type="protein sequence ID" value="RMN39186.1"/>
    <property type="molecule type" value="Genomic_DNA"/>
</dbReference>
<keyword evidence="4" id="KW-0460">Magnesium</keyword>
<dbReference type="SFLD" id="SFLDG01135">
    <property type="entry name" value="C1.5.6:_HAD__Beta-PGM__Phospha"/>
    <property type="match status" value="1"/>
</dbReference>
<comment type="similarity">
    <text evidence="2">Belongs to the HAD-like hydrolase superfamily. CbbY/CbbZ/Gph/YieH family.</text>
</comment>
<dbReference type="InterPro" id="IPR023214">
    <property type="entry name" value="HAD_sf"/>
</dbReference>
<evidence type="ECO:0000313" key="7">
    <source>
        <dbReference type="EMBL" id="RMO02485.1"/>
    </source>
</evidence>
<reference evidence="9 10" key="2">
    <citation type="submission" date="2018-08" db="EMBL/GenBank/DDBJ databases">
        <title>Recombination of ecologically and evolutionarily significant loci maintains genetic cohesion in the Pseudomonas syringae species complex.</title>
        <authorList>
            <person name="Dillon M."/>
            <person name="Thakur S."/>
            <person name="Almeida R.N.D."/>
            <person name="Weir B.S."/>
            <person name="Guttman D.S."/>
        </authorList>
    </citation>
    <scope>NUCLEOTIDE SEQUENCE [LARGE SCALE GENOMIC DNA]</scope>
    <source>
        <strain evidence="7 9">ICMP 15203</strain>
        <strain evidence="6 10">ICMP 2821</strain>
    </source>
</reference>
<sequence>MIKAVIFDMDGVLIEAKEWHYDALNKALGLFGYNISRHEHLTAYDGLPTSRKLDMLSVERDLPVALHAFINEMKQQYTMEIVYAQCKPTFVHQYALSSLKALGYKLAVASNSIRNTVEVMMDRADLSRYLDLQLSNEDVTHAKPAPDIYTKAIRQLGLLPEECLIVEDNENGIKAARASGAHVLVVAETCDVNLNNIMGRLDSINLDKVVSL</sequence>
<evidence type="ECO:0000256" key="3">
    <source>
        <dbReference type="ARBA" id="ARBA00022723"/>
    </source>
</evidence>
<dbReference type="EMBL" id="LJPX01000327">
    <property type="protein sequence ID" value="KPW72713.1"/>
    <property type="molecule type" value="Genomic_DNA"/>
</dbReference>
<dbReference type="RefSeq" id="WP_007250858.1">
    <property type="nucleotide sequence ID" value="NZ_CP178532.1"/>
</dbReference>
<dbReference type="CDD" id="cd07505">
    <property type="entry name" value="HAD_BPGM-like"/>
    <property type="match status" value="1"/>
</dbReference>
<keyword evidence="3" id="KW-0479">Metal-binding</keyword>
<dbReference type="Proteomes" id="UP000050564">
    <property type="component" value="Unassembled WGS sequence"/>
</dbReference>
<dbReference type="InterPro" id="IPR051600">
    <property type="entry name" value="Beta-PGM-like"/>
</dbReference>
<dbReference type="EMBL" id="RBPJ01000047">
    <property type="protein sequence ID" value="RMO02485.1"/>
    <property type="molecule type" value="Genomic_DNA"/>
</dbReference>
<comment type="caution">
    <text evidence="5">The sequence shown here is derived from an EMBL/GenBank/DDBJ whole genome shotgun (WGS) entry which is preliminary data.</text>
</comment>
<gene>
    <name evidence="5" type="ORF">ALO81_04128</name>
    <name evidence="7" type="ORF">ALQ51_01422</name>
    <name evidence="6" type="ORF">ALQ64_02235</name>
</gene>
<evidence type="ECO:0000313" key="8">
    <source>
        <dbReference type="Proteomes" id="UP000050564"/>
    </source>
</evidence>
<dbReference type="PANTHER" id="PTHR46193:SF9">
    <property type="entry name" value="HALOACID DEHALOGENASE-LIKE HYDROLASE DOMAIN-CONTAINING PROTEIN SGPP"/>
    <property type="match status" value="1"/>
</dbReference>
<dbReference type="GeneID" id="64467737"/>
<evidence type="ECO:0000313" key="6">
    <source>
        <dbReference type="EMBL" id="RMN39186.1"/>
    </source>
</evidence>
<dbReference type="InterPro" id="IPR041492">
    <property type="entry name" value="HAD_2"/>
</dbReference>
<dbReference type="SFLD" id="SFLDG01129">
    <property type="entry name" value="C1.5:_HAD__Beta-PGM__Phosphata"/>
    <property type="match status" value="1"/>
</dbReference>